<evidence type="ECO:0000259" key="2">
    <source>
        <dbReference type="Pfam" id="PF05659"/>
    </source>
</evidence>
<evidence type="ECO:0000313" key="4">
    <source>
        <dbReference type="Proteomes" id="UP001603857"/>
    </source>
</evidence>
<dbReference type="PANTHER" id="PTHR31087:SF58">
    <property type="entry name" value="OS07G0230700 PROTEIN"/>
    <property type="match status" value="1"/>
</dbReference>
<dbReference type="EMBL" id="JBGMDY010000004">
    <property type="protein sequence ID" value="KAL2337594.1"/>
    <property type="molecule type" value="Genomic_DNA"/>
</dbReference>
<comment type="caution">
    <text evidence="3">The sequence shown here is derived from an EMBL/GenBank/DDBJ whole genome shotgun (WGS) entry which is preliminary data.</text>
</comment>
<evidence type="ECO:0000313" key="3">
    <source>
        <dbReference type="EMBL" id="KAL2337594.1"/>
    </source>
</evidence>
<dbReference type="Pfam" id="PF04525">
    <property type="entry name" value="LOR"/>
    <property type="match status" value="1"/>
</dbReference>
<feature type="domain" description="RPW8" evidence="2">
    <location>
        <begin position="9"/>
        <end position="126"/>
    </location>
</feature>
<dbReference type="Proteomes" id="UP001603857">
    <property type="component" value="Unassembled WGS sequence"/>
</dbReference>
<dbReference type="InterPro" id="IPR025659">
    <property type="entry name" value="Tubby-like_C"/>
</dbReference>
<evidence type="ECO:0000256" key="1">
    <source>
        <dbReference type="ARBA" id="ARBA00005437"/>
    </source>
</evidence>
<dbReference type="AlphaFoldDB" id="A0ABD1MP67"/>
<sequence>MTVRIPKEFMELLRHVVEIAVKAIRFKQSLANLESTLTRIGPVIKEIEQDNNVLGRSPKELEPLVRKMEEGTNLVLKCSTVRSWCGRIRHHKQLDEFENWLRTLLVELIPPMARDVKEILIENKTQGMGSSSIQGSTIVIGSKYCTPLPMALKIVRKVKKLGFPDKFSVQNPSNDIIFNLERPYFSIHKRFTLFDGENNPIVTLHKKRMTTHHRWEVFRGESRHKDDLLFSVKQHHVIQREANLDVFLASNPKEDLCDFKVQRSWSGRSYTVGVQSHNIAQIDDKRVAPRTFGFTEESVEVRVKANVDHAFIVNLEVLGTRSLI</sequence>
<gene>
    <name evidence="3" type="ORF">Fmac_012040</name>
</gene>
<dbReference type="PANTHER" id="PTHR31087">
    <property type="match status" value="1"/>
</dbReference>
<comment type="similarity">
    <text evidence="1">Belongs to the LOR family.</text>
</comment>
<dbReference type="SUPFAM" id="SSF54518">
    <property type="entry name" value="Tubby C-terminal domain-like"/>
    <property type="match status" value="1"/>
</dbReference>
<dbReference type="InterPro" id="IPR038595">
    <property type="entry name" value="LOR_sf"/>
</dbReference>
<dbReference type="Gene3D" id="2.40.160.200">
    <property type="entry name" value="LURP1-related"/>
    <property type="match status" value="1"/>
</dbReference>
<dbReference type="InterPro" id="IPR008808">
    <property type="entry name" value="Powdery_mildew-R_dom"/>
</dbReference>
<accession>A0ABD1MP67</accession>
<proteinExistence type="inferred from homology"/>
<protein>
    <recommendedName>
        <fullName evidence="2">RPW8 domain-containing protein</fullName>
    </recommendedName>
</protein>
<organism evidence="3 4">
    <name type="scientific">Flemingia macrophylla</name>
    <dbReference type="NCBI Taxonomy" id="520843"/>
    <lineage>
        <taxon>Eukaryota</taxon>
        <taxon>Viridiplantae</taxon>
        <taxon>Streptophyta</taxon>
        <taxon>Embryophyta</taxon>
        <taxon>Tracheophyta</taxon>
        <taxon>Spermatophyta</taxon>
        <taxon>Magnoliopsida</taxon>
        <taxon>eudicotyledons</taxon>
        <taxon>Gunneridae</taxon>
        <taxon>Pentapetalae</taxon>
        <taxon>rosids</taxon>
        <taxon>fabids</taxon>
        <taxon>Fabales</taxon>
        <taxon>Fabaceae</taxon>
        <taxon>Papilionoideae</taxon>
        <taxon>50 kb inversion clade</taxon>
        <taxon>NPAAA clade</taxon>
        <taxon>indigoferoid/millettioid clade</taxon>
        <taxon>Phaseoleae</taxon>
        <taxon>Flemingia</taxon>
    </lineage>
</organism>
<dbReference type="InterPro" id="IPR007612">
    <property type="entry name" value="LOR"/>
</dbReference>
<reference evidence="3 4" key="1">
    <citation type="submission" date="2024-08" db="EMBL/GenBank/DDBJ databases">
        <title>Insights into the chromosomal genome structure of Flemingia macrophylla.</title>
        <authorList>
            <person name="Ding Y."/>
            <person name="Zhao Y."/>
            <person name="Bi W."/>
            <person name="Wu M."/>
            <person name="Zhao G."/>
            <person name="Gong Y."/>
            <person name="Li W."/>
            <person name="Zhang P."/>
        </authorList>
    </citation>
    <scope>NUCLEOTIDE SEQUENCE [LARGE SCALE GENOMIC DNA]</scope>
    <source>
        <strain evidence="3">DYQJB</strain>
        <tissue evidence="3">Leaf</tissue>
    </source>
</reference>
<dbReference type="Pfam" id="PF05659">
    <property type="entry name" value="RPW8"/>
    <property type="match status" value="1"/>
</dbReference>
<name>A0ABD1MP67_9FABA</name>
<keyword evidence="4" id="KW-1185">Reference proteome</keyword>